<dbReference type="Proteomes" id="UP000007241">
    <property type="component" value="Unassembled WGS sequence"/>
</dbReference>
<dbReference type="EMBL" id="GL882879">
    <property type="protein sequence ID" value="EGF83752.1"/>
    <property type="molecule type" value="Genomic_DNA"/>
</dbReference>
<reference evidence="2 3" key="1">
    <citation type="submission" date="2009-12" db="EMBL/GenBank/DDBJ databases">
        <title>The draft genome of Batrachochytrium dendrobatidis.</title>
        <authorList>
            <consortium name="US DOE Joint Genome Institute (JGI-PGF)"/>
            <person name="Kuo A."/>
            <person name="Salamov A."/>
            <person name="Schmutz J."/>
            <person name="Lucas S."/>
            <person name="Pitluck S."/>
            <person name="Rosenblum E."/>
            <person name="Stajich J."/>
            <person name="Eisen M."/>
            <person name="Grigoriev I.V."/>
        </authorList>
    </citation>
    <scope>NUCLEOTIDE SEQUENCE [LARGE SCALE GENOMIC DNA]</scope>
    <source>
        <strain evidence="3">JAM81 / FGSC 10211</strain>
    </source>
</reference>
<gene>
    <name evidence="2" type="ORF">BATDEDRAFT_85625</name>
</gene>
<dbReference type="HOGENOM" id="CLU_2372448_0_0_1"/>
<dbReference type="AlphaFoldDB" id="F4NRL8"/>
<dbReference type="OrthoDB" id="10588444at2759"/>
<dbReference type="RefSeq" id="XP_006676211.1">
    <property type="nucleotide sequence ID" value="XM_006676148.1"/>
</dbReference>
<protein>
    <recommendedName>
        <fullName evidence="1">DET1- and DDB1-associated protein 1 domain-containing protein</fullName>
    </recommendedName>
</protein>
<feature type="domain" description="DET1- and DDB1-associated protein 1" evidence="1">
    <location>
        <begin position="8"/>
        <end position="72"/>
    </location>
</feature>
<dbReference type="InterPro" id="IPR018276">
    <property type="entry name" value="DDA1_dom"/>
</dbReference>
<name>F4NRL8_BATDJ</name>
<organism evidence="2 3">
    <name type="scientific">Batrachochytrium dendrobatidis (strain JAM81 / FGSC 10211)</name>
    <name type="common">Frog chytrid fungus</name>
    <dbReference type="NCBI Taxonomy" id="684364"/>
    <lineage>
        <taxon>Eukaryota</taxon>
        <taxon>Fungi</taxon>
        <taxon>Fungi incertae sedis</taxon>
        <taxon>Chytridiomycota</taxon>
        <taxon>Chytridiomycota incertae sedis</taxon>
        <taxon>Chytridiomycetes</taxon>
        <taxon>Rhizophydiales</taxon>
        <taxon>Rhizophydiales incertae sedis</taxon>
        <taxon>Batrachochytrium</taxon>
    </lineage>
</organism>
<dbReference type="InParanoid" id="F4NRL8"/>
<keyword evidence="3" id="KW-1185">Reference proteome</keyword>
<dbReference type="GeneID" id="18242138"/>
<evidence type="ECO:0000313" key="2">
    <source>
        <dbReference type="EMBL" id="EGF83752.1"/>
    </source>
</evidence>
<evidence type="ECO:0000259" key="1">
    <source>
        <dbReference type="Pfam" id="PF10172"/>
    </source>
</evidence>
<proteinExistence type="predicted"/>
<sequence>MSQNELIDLLKDLPIQSSLLSSKEPSRTEQLVRGMPPSTSLYLTTIADPKPKQVINISTQTPFVKYLQERMENQVDTIEMIKKDDIKKRKLDDSH</sequence>
<evidence type="ECO:0000313" key="3">
    <source>
        <dbReference type="Proteomes" id="UP000007241"/>
    </source>
</evidence>
<dbReference type="Pfam" id="PF10172">
    <property type="entry name" value="DDA1"/>
    <property type="match status" value="1"/>
</dbReference>
<accession>F4NRL8</accession>